<evidence type="ECO:0000313" key="3">
    <source>
        <dbReference type="EMBL" id="KKN35676.1"/>
    </source>
</evidence>
<sequence length="845" mass="92365">ALLLGLLEGGLRIAGYGHRLGFLIKAGDFYQSNPRFGWRFFPRDISRAPLPIHLSIDKPAGTYRIVVVGGSAAMGYPDEAFSFSRYLEAMLRDSYPAIRFELANAAMTAANSHMMVPAARDCAKLKPDLLIIYMGNNEVVGPYGPGTVFAGPSASLPVIRMGLWVKAARVGQLVSNTVGVVSGGKGSAEWRGMTMFMENLVPADDARLADTYRHFRRNLQDICRAGADVGAGVIICTVPVDVRHCAPFASTHRDGLGAEDLMRWQGAYEQGVTQERAGLYEQALKHFAEAMALDDRSADLHFRLGRCYVELGKPGEAFEHFRQARELDALRFRADATINDTIRQVARDSDGQVTLVDAERAFGTLADVAGSPGEELFLDHVHPNYRGSYELARSVFQAVMTQLPAGAGGDGNVEAPTFERCNDLLALTHSDRLRHAASLWQLTRGPPFTNQLNYKDVRGRMLARREALWAKTVPEADMLATYDSASAAAPQDATLHIFAATIHGKRRNFPVVAQHLAEAKRLRPNEAQIYFLEATMYLDQGDLPEAERAVGAYLDLLDHSLPSYIAAVNLFGAFGNPVNAEAYARQVVRRMPEHAAALTLLAKIIKYRLRVDQAEYRQGLAEAENLLTQAIGLQPEYPNAWLQLGEAQRATGRLSEASASFRRAVELDPSLSGAYVGMGMMLFRQGHVQQAKAWLARAVELSPDDLSTTAKYAELLCMDGSIRQAAALLRRALRISPDLPPITGKLAWVLATSADPQLRNGPEAVRLAESALAKSEGRPSTMLVLAAAYAADGQFPKAIAMANQALDRAHVIGNAALANRLEDHLARYGRAQALSLDSYDRLEGW</sequence>
<organism evidence="3">
    <name type="scientific">marine sediment metagenome</name>
    <dbReference type="NCBI Taxonomy" id="412755"/>
    <lineage>
        <taxon>unclassified sequences</taxon>
        <taxon>metagenomes</taxon>
        <taxon>ecological metagenomes</taxon>
    </lineage>
</organism>
<dbReference type="InterPro" id="IPR011990">
    <property type="entry name" value="TPR-like_helical_dom_sf"/>
</dbReference>
<dbReference type="InterPro" id="IPR019734">
    <property type="entry name" value="TPR_rpt"/>
</dbReference>
<dbReference type="SMART" id="SM00028">
    <property type="entry name" value="TPR"/>
    <property type="match status" value="6"/>
</dbReference>
<evidence type="ECO:0000256" key="2">
    <source>
        <dbReference type="ARBA" id="ARBA00022803"/>
    </source>
</evidence>
<dbReference type="InterPro" id="IPR036514">
    <property type="entry name" value="SGNH_hydro_sf"/>
</dbReference>
<proteinExistence type="predicted"/>
<dbReference type="EMBL" id="LAZR01002021">
    <property type="protein sequence ID" value="KKN35676.1"/>
    <property type="molecule type" value="Genomic_DNA"/>
</dbReference>
<protein>
    <recommendedName>
        <fullName evidence="4">SGNH hydrolase-type esterase domain-containing protein</fullName>
    </recommendedName>
</protein>
<dbReference type="PANTHER" id="PTHR44858">
    <property type="entry name" value="TETRATRICOPEPTIDE REPEAT PROTEIN 6"/>
    <property type="match status" value="1"/>
</dbReference>
<dbReference type="PROSITE" id="PS50005">
    <property type="entry name" value="TPR"/>
    <property type="match status" value="3"/>
</dbReference>
<dbReference type="Gene3D" id="1.25.40.10">
    <property type="entry name" value="Tetratricopeptide repeat domain"/>
    <property type="match status" value="3"/>
</dbReference>
<dbReference type="Gene3D" id="3.40.50.1110">
    <property type="entry name" value="SGNH hydrolase"/>
    <property type="match status" value="1"/>
</dbReference>
<evidence type="ECO:0000256" key="1">
    <source>
        <dbReference type="ARBA" id="ARBA00022737"/>
    </source>
</evidence>
<reference evidence="3" key="1">
    <citation type="journal article" date="2015" name="Nature">
        <title>Complex archaea that bridge the gap between prokaryotes and eukaryotes.</title>
        <authorList>
            <person name="Spang A."/>
            <person name="Saw J.H."/>
            <person name="Jorgensen S.L."/>
            <person name="Zaremba-Niedzwiedzka K."/>
            <person name="Martijn J."/>
            <person name="Lind A.E."/>
            <person name="van Eijk R."/>
            <person name="Schleper C."/>
            <person name="Guy L."/>
            <person name="Ettema T.J."/>
        </authorList>
    </citation>
    <scope>NUCLEOTIDE SEQUENCE</scope>
</reference>
<dbReference type="SUPFAM" id="SSF48452">
    <property type="entry name" value="TPR-like"/>
    <property type="match status" value="3"/>
</dbReference>
<dbReference type="PROSITE" id="PS50293">
    <property type="entry name" value="TPR_REGION"/>
    <property type="match status" value="1"/>
</dbReference>
<feature type="non-terminal residue" evidence="3">
    <location>
        <position position="1"/>
    </location>
</feature>
<keyword evidence="2" id="KW-0802">TPR repeat</keyword>
<dbReference type="Pfam" id="PF14559">
    <property type="entry name" value="TPR_19"/>
    <property type="match status" value="1"/>
</dbReference>
<name>A0A0F9SFB2_9ZZZZ</name>
<gene>
    <name evidence="3" type="ORF">LCGC14_0781200</name>
</gene>
<dbReference type="GO" id="GO:0009279">
    <property type="term" value="C:cell outer membrane"/>
    <property type="evidence" value="ECO:0007669"/>
    <property type="project" value="TreeGrafter"/>
</dbReference>
<evidence type="ECO:0008006" key="4">
    <source>
        <dbReference type="Google" id="ProtNLM"/>
    </source>
</evidence>
<dbReference type="Pfam" id="PF13432">
    <property type="entry name" value="TPR_16"/>
    <property type="match status" value="2"/>
</dbReference>
<dbReference type="AlphaFoldDB" id="A0A0F9SFB2"/>
<dbReference type="PANTHER" id="PTHR44858:SF1">
    <property type="entry name" value="UDP-N-ACETYLGLUCOSAMINE--PEPTIDE N-ACETYLGLUCOSAMINYLTRANSFERASE SPINDLY-RELATED"/>
    <property type="match status" value="1"/>
</dbReference>
<keyword evidence="1" id="KW-0677">Repeat</keyword>
<accession>A0A0F9SFB2</accession>
<comment type="caution">
    <text evidence="3">The sequence shown here is derived from an EMBL/GenBank/DDBJ whole genome shotgun (WGS) entry which is preliminary data.</text>
</comment>
<dbReference type="GO" id="GO:0046813">
    <property type="term" value="P:receptor-mediated virion attachment to host cell"/>
    <property type="evidence" value="ECO:0007669"/>
    <property type="project" value="TreeGrafter"/>
</dbReference>
<dbReference type="SUPFAM" id="SSF52266">
    <property type="entry name" value="SGNH hydrolase"/>
    <property type="match status" value="1"/>
</dbReference>
<dbReference type="InterPro" id="IPR050498">
    <property type="entry name" value="Ycf3"/>
</dbReference>